<accession>A0AAD4VPC5</accession>
<reference evidence="1 2" key="1">
    <citation type="journal article" date="2022" name="G3 (Bethesda)">
        <title>Whole-genome sequence and methylome profiling of the almond [Prunus dulcis (Mill.) D.A. Webb] cultivar 'Nonpareil'.</title>
        <authorList>
            <person name="D'Amico-Willman K.M."/>
            <person name="Ouma W.Z."/>
            <person name="Meulia T."/>
            <person name="Sideli G.M."/>
            <person name="Gradziel T.M."/>
            <person name="Fresnedo-Ramirez J."/>
        </authorList>
    </citation>
    <scope>NUCLEOTIDE SEQUENCE [LARGE SCALE GENOMIC DNA]</scope>
    <source>
        <strain evidence="1">Clone GOH B32 T37-40</strain>
    </source>
</reference>
<dbReference type="EMBL" id="JAJFAZ020000005">
    <property type="protein sequence ID" value="KAI5327994.1"/>
    <property type="molecule type" value="Genomic_DNA"/>
</dbReference>
<sequence length="130" mass="14925">MLPFTIYIIAKTDLIKYMLTRLMLRDKIGKWTLALTEFVFRYVPQKAVEGQAVADFLADHPGKEIENMDSLDIANANLLTRAHTCLNNPIYSIHLTSWKLYFDGSKIDVASGAGIVLDEPLWIRHCYFFQ</sequence>
<keyword evidence="2" id="KW-1185">Reference proteome</keyword>
<dbReference type="Proteomes" id="UP001054821">
    <property type="component" value="Chromosome 5"/>
</dbReference>
<protein>
    <submittedName>
        <fullName evidence="1">Uncharacterized protein</fullName>
    </submittedName>
</protein>
<dbReference type="PANTHER" id="PTHR48475">
    <property type="entry name" value="RIBONUCLEASE H"/>
    <property type="match status" value="1"/>
</dbReference>
<gene>
    <name evidence="1" type="ORF">L3X38_027390</name>
</gene>
<name>A0AAD4VPC5_PRUDU</name>
<evidence type="ECO:0000313" key="2">
    <source>
        <dbReference type="Proteomes" id="UP001054821"/>
    </source>
</evidence>
<organism evidence="1 2">
    <name type="scientific">Prunus dulcis</name>
    <name type="common">Almond</name>
    <name type="synonym">Amygdalus dulcis</name>
    <dbReference type="NCBI Taxonomy" id="3755"/>
    <lineage>
        <taxon>Eukaryota</taxon>
        <taxon>Viridiplantae</taxon>
        <taxon>Streptophyta</taxon>
        <taxon>Embryophyta</taxon>
        <taxon>Tracheophyta</taxon>
        <taxon>Spermatophyta</taxon>
        <taxon>Magnoliopsida</taxon>
        <taxon>eudicotyledons</taxon>
        <taxon>Gunneridae</taxon>
        <taxon>Pentapetalae</taxon>
        <taxon>rosids</taxon>
        <taxon>fabids</taxon>
        <taxon>Rosales</taxon>
        <taxon>Rosaceae</taxon>
        <taxon>Amygdaloideae</taxon>
        <taxon>Amygdaleae</taxon>
        <taxon>Prunus</taxon>
    </lineage>
</organism>
<proteinExistence type="predicted"/>
<evidence type="ECO:0000313" key="1">
    <source>
        <dbReference type="EMBL" id="KAI5327994.1"/>
    </source>
</evidence>
<comment type="caution">
    <text evidence="1">The sequence shown here is derived from an EMBL/GenBank/DDBJ whole genome shotgun (WGS) entry which is preliminary data.</text>
</comment>
<dbReference type="AlphaFoldDB" id="A0AAD4VPC5"/>
<dbReference type="PANTHER" id="PTHR48475:SF1">
    <property type="entry name" value="RNASE H TYPE-1 DOMAIN-CONTAINING PROTEIN"/>
    <property type="match status" value="1"/>
</dbReference>